<dbReference type="RefSeq" id="WP_135291041.1">
    <property type="nucleotide sequence ID" value="NZ_QUZU01000031.1"/>
</dbReference>
<protein>
    <submittedName>
        <fullName evidence="2">DUF3757 domain-containing protein</fullName>
    </submittedName>
</protein>
<keyword evidence="1" id="KW-0732">Signal</keyword>
<sequence length="150" mass="16247">MSNPLFPRTALIASLASLAACTSSVTPQSGAIMCPAVVSIHQTKEAEGYSYFAVAPGGGWEGENPFAQEHYLKGMSFESAAIRTVAASPSQPEYSFVACDYEGPEQFAFLRMSQRFPFRPRAVGPNWSADDFCRATTVEACRFTVFTVVP</sequence>
<reference evidence="2 3" key="1">
    <citation type="journal article" date="2019" name="Syst. Appl. Microbiol.">
        <title>New species of pathogenic Pseudomonas isolated from citrus in Tunisia: Proposal of Pseudomonas kairouanensis sp. nov. and Pseudomonas nabeulensis sp. nov.</title>
        <authorList>
            <person name="Oueslati M."/>
            <person name="Mulet M."/>
            <person name="Gomila M."/>
            <person name="Berge O."/>
            <person name="Hajlaoui M.R."/>
            <person name="Lalucat J."/>
            <person name="Sadfi-Zouaoui N."/>
            <person name="Garcia-Valdes E."/>
        </authorList>
    </citation>
    <scope>NUCLEOTIDE SEQUENCE [LARGE SCALE GENOMIC DNA]</scope>
    <source>
        <strain evidence="2 3">KC12</strain>
    </source>
</reference>
<comment type="caution">
    <text evidence="2">The sequence shown here is derived from an EMBL/GenBank/DDBJ whole genome shotgun (WGS) entry which is preliminary data.</text>
</comment>
<proteinExistence type="predicted"/>
<organism evidence="2 3">
    <name type="scientific">Pseudomonas kairouanensis</name>
    <dbReference type="NCBI Taxonomy" id="2293832"/>
    <lineage>
        <taxon>Bacteria</taxon>
        <taxon>Pseudomonadati</taxon>
        <taxon>Pseudomonadota</taxon>
        <taxon>Gammaproteobacteria</taxon>
        <taxon>Pseudomonadales</taxon>
        <taxon>Pseudomonadaceae</taxon>
        <taxon>Pseudomonas</taxon>
    </lineage>
</organism>
<dbReference type="OrthoDB" id="6429085at2"/>
<keyword evidence="3" id="KW-1185">Reference proteome</keyword>
<evidence type="ECO:0000256" key="1">
    <source>
        <dbReference type="SAM" id="SignalP"/>
    </source>
</evidence>
<feature type="chain" id="PRO_5021499193" evidence="1">
    <location>
        <begin position="20"/>
        <end position="150"/>
    </location>
</feature>
<feature type="signal peptide" evidence="1">
    <location>
        <begin position="1"/>
        <end position="19"/>
    </location>
</feature>
<gene>
    <name evidence="2" type="ORF">DYL59_21880</name>
</gene>
<accession>A0A4Z0AJK7</accession>
<evidence type="ECO:0000313" key="3">
    <source>
        <dbReference type="Proteomes" id="UP000297391"/>
    </source>
</evidence>
<dbReference type="Proteomes" id="UP000297391">
    <property type="component" value="Unassembled WGS sequence"/>
</dbReference>
<dbReference type="EMBL" id="QUZU01000031">
    <property type="protein sequence ID" value="TFY86587.1"/>
    <property type="molecule type" value="Genomic_DNA"/>
</dbReference>
<evidence type="ECO:0000313" key="2">
    <source>
        <dbReference type="EMBL" id="TFY86587.1"/>
    </source>
</evidence>
<name>A0A4Z0AJK7_9PSED</name>
<dbReference type="AlphaFoldDB" id="A0A4Z0AJK7"/>